<feature type="chain" id="PRO_5012553045" evidence="1">
    <location>
        <begin position="17"/>
        <end position="238"/>
    </location>
</feature>
<feature type="signal peptide" evidence="1">
    <location>
        <begin position="1"/>
        <end position="16"/>
    </location>
</feature>
<organism evidence="2">
    <name type="scientific">Amphimedon queenslandica</name>
    <name type="common">Sponge</name>
    <dbReference type="NCBI Taxonomy" id="400682"/>
    <lineage>
        <taxon>Eukaryota</taxon>
        <taxon>Metazoa</taxon>
        <taxon>Porifera</taxon>
        <taxon>Demospongiae</taxon>
        <taxon>Heteroscleromorpha</taxon>
        <taxon>Haplosclerida</taxon>
        <taxon>Niphatidae</taxon>
        <taxon>Amphimedon</taxon>
    </lineage>
</organism>
<accession>A0A1X7T8Y1</accession>
<sequence length="238" mass="25939">MFSIFFLFCFLLVASSDSVVPAKKRDVAGVTDWLHKIHKRHSSHLGVRQSGIPCYRQLEMNLTSNCNLTALSGGVSNLPDSSLTDAQLTTLNNAYSQFCGRSACIDLYIAYYNCISTNENQRNYYTTYLRRGYCGQESGDYCLVRYIKQYQGSSDQNPFDSCHFNDTGISCSSASSTCLSDVNTFSDRMGCCTEPFLGSGVTSCSGVSVDEPCTGVSSATGLVAPVFVMILSLVGFLV</sequence>
<evidence type="ECO:0000313" key="2">
    <source>
        <dbReference type="EnsemblMetazoa" id="Aqu2.1.10878_001"/>
    </source>
</evidence>
<dbReference type="InParanoid" id="A0A1X7T8Y1"/>
<dbReference type="EnsemblMetazoa" id="Aqu2.1.10878_001">
    <property type="protein sequence ID" value="Aqu2.1.10878_001"/>
    <property type="gene ID" value="Aqu2.1.10878"/>
</dbReference>
<keyword evidence="1" id="KW-0732">Signal</keyword>
<evidence type="ECO:0000256" key="1">
    <source>
        <dbReference type="SAM" id="SignalP"/>
    </source>
</evidence>
<proteinExistence type="predicted"/>
<name>A0A1X7T8Y1_AMPQE</name>
<reference evidence="2" key="1">
    <citation type="submission" date="2017-05" db="UniProtKB">
        <authorList>
            <consortium name="EnsemblMetazoa"/>
        </authorList>
    </citation>
    <scope>IDENTIFICATION</scope>
</reference>
<dbReference type="AlphaFoldDB" id="A0A1X7T8Y1"/>
<protein>
    <submittedName>
        <fullName evidence="2">Uncharacterized protein</fullName>
    </submittedName>
</protein>